<dbReference type="InterPro" id="IPR006315">
    <property type="entry name" value="OM_autotransptr_brl_dom"/>
</dbReference>
<evidence type="ECO:0000259" key="3">
    <source>
        <dbReference type="PROSITE" id="PS51208"/>
    </source>
</evidence>
<sequence length="769" mass="78619">MTRNLPPLLLVIGLTQASPALAVTFEWTGADCYNCTGSWTPAEVPNSPGENALFGNTGTTTVLVGTSVNPSSWVFEDSGNNGQDYVIVGAPVVFAGAGLISNSPELIAISNNLGGSGGVTQNGAGGTLVLSGMNTYTGGTTLNAGTLSVDVDANLGALSGPLTIGNGTLNTKTTFATSRTVTLNGNASLAQALGTGFTLNGVIGGSGSLNLIGDGSAGGLVTLNASNSYTGATNLDRGFLFVNGSIASSSQLTSAQGTFLGGTGTLGQTSVFGSVSPGAAHGSTGTLSIAGNLSTAPSANYRVDFNSGGAHDLIHASGSATLNGADATTSLNGFIPVVNQRYAILSADGGVNGSFTYAAQHLPLSDIDLTYDANNVYFVVARNEIPIGGTPEPPVGGIPEQPIAITPPQESVGGGVDELPADNPILGAIVLLPTVGEIRDALDQLSGQIYPSQQTLLLESSHFARDAVNERLAAQQDEPLTPLLTSLGTLQLAPRLTAWVQLDPHPSAWLQGTGARRKQGDLVDDTAGTFFGIDSRLTDNTTLGLLGGYTRSDVDASHGSSTSDNYTLGTYVGTLLGPWSLKAGTSYTVSEIDSQRTVRFGSFSDAPSADYSASTGQVFAGVAYKISLGATVVEPYADLAWVKVSSEGFTEHGGPAALRVDDNDQDTTFSTLGIRPSYTFAIRDMPMKVKGGLGWRHTFGDLEPSNRMAFAPTGTFAIPGVALAEDTTLVSLGLEAALTPTASLSLAYNGQFGSDTQENGLSGLLQVKF</sequence>
<feature type="domain" description="Autotransporter" evidence="3">
    <location>
        <begin position="501"/>
        <end position="769"/>
    </location>
</feature>
<dbReference type="EMBL" id="CP053697">
    <property type="protein sequence ID" value="QKE63583.1"/>
    <property type="molecule type" value="Genomic_DNA"/>
</dbReference>
<dbReference type="InterPro" id="IPR011050">
    <property type="entry name" value="Pectin_lyase_fold/virulence"/>
</dbReference>
<dbReference type="InterPro" id="IPR005546">
    <property type="entry name" value="Autotransporte_beta"/>
</dbReference>
<dbReference type="Pfam" id="PF03797">
    <property type="entry name" value="Autotransporter"/>
    <property type="match status" value="1"/>
</dbReference>
<evidence type="ECO:0000256" key="1">
    <source>
        <dbReference type="ARBA" id="ARBA00022729"/>
    </source>
</evidence>
<accession>A0A6M8FBL9</accession>
<dbReference type="SUPFAM" id="SSF51126">
    <property type="entry name" value="Pectin lyase-like"/>
    <property type="match status" value="1"/>
</dbReference>
<reference evidence="4" key="1">
    <citation type="submission" date="2020-07" db="EMBL/GenBank/DDBJ databases">
        <title>Nitrate ammonifying Pseudomonas campi sp. nov. isolated from German agricultural grassland.</title>
        <authorList>
            <person name="Timsy T."/>
            <person name="Ulrich A."/>
            <person name="Spanner T."/>
            <person name="Foesel B."/>
            <person name="Kolb S."/>
            <person name="Horn M.A."/>
            <person name="Behrendt U."/>
        </authorList>
    </citation>
    <scope>NUCLEOTIDE SEQUENCE</scope>
    <source>
        <strain evidence="4">S1-A32-2</strain>
    </source>
</reference>
<dbReference type="InterPro" id="IPR013425">
    <property type="entry name" value="Autotrns_rpt"/>
</dbReference>
<dbReference type="Pfam" id="PF12951">
    <property type="entry name" value="PATR"/>
    <property type="match status" value="2"/>
</dbReference>
<gene>
    <name evidence="4" type="ORF">HNE05_09505</name>
</gene>
<dbReference type="Proteomes" id="UP000501379">
    <property type="component" value="Chromosome"/>
</dbReference>
<name>A0A6M8FBL9_9GAMM</name>
<feature type="chain" id="PRO_5027079142" evidence="2">
    <location>
        <begin position="23"/>
        <end position="769"/>
    </location>
</feature>
<dbReference type="NCBIfam" id="TIGR02601">
    <property type="entry name" value="autotrns_rpt"/>
    <property type="match status" value="1"/>
</dbReference>
<evidence type="ECO:0000313" key="4">
    <source>
        <dbReference type="EMBL" id="QKE63583.1"/>
    </source>
</evidence>
<keyword evidence="1 2" id="KW-0732">Signal</keyword>
<dbReference type="NCBIfam" id="TIGR01414">
    <property type="entry name" value="autotrans_barl"/>
    <property type="match status" value="1"/>
</dbReference>
<feature type="signal peptide" evidence="2">
    <location>
        <begin position="1"/>
        <end position="22"/>
    </location>
</feature>
<dbReference type="SMART" id="SM00869">
    <property type="entry name" value="Autotransporter"/>
    <property type="match status" value="1"/>
</dbReference>
<organism evidence="4 5">
    <name type="scientific">Aquipseudomonas campi</name>
    <dbReference type="NCBI Taxonomy" id="2731681"/>
    <lineage>
        <taxon>Bacteria</taxon>
        <taxon>Pseudomonadati</taxon>
        <taxon>Pseudomonadota</taxon>
        <taxon>Gammaproteobacteria</taxon>
        <taxon>Pseudomonadales</taxon>
        <taxon>Pseudomonadaceae</taxon>
        <taxon>Aquipseudomonas</taxon>
    </lineage>
</organism>
<protein>
    <submittedName>
        <fullName evidence="4">Autotransporter domain-containing protein</fullName>
    </submittedName>
</protein>
<dbReference type="InterPro" id="IPR036709">
    <property type="entry name" value="Autotransporte_beta_dom_sf"/>
</dbReference>
<dbReference type="Gene3D" id="2.40.128.130">
    <property type="entry name" value="Autotransporter beta-domain"/>
    <property type="match status" value="1"/>
</dbReference>
<dbReference type="RefSeq" id="WP_173207340.1">
    <property type="nucleotide sequence ID" value="NZ_CP053697.2"/>
</dbReference>
<evidence type="ECO:0000256" key="2">
    <source>
        <dbReference type="SAM" id="SignalP"/>
    </source>
</evidence>
<dbReference type="SUPFAM" id="SSF103515">
    <property type="entry name" value="Autotransporter"/>
    <property type="match status" value="1"/>
</dbReference>
<dbReference type="PROSITE" id="PS51208">
    <property type="entry name" value="AUTOTRANSPORTER"/>
    <property type="match status" value="1"/>
</dbReference>
<evidence type="ECO:0000313" key="5">
    <source>
        <dbReference type="Proteomes" id="UP000501379"/>
    </source>
</evidence>
<dbReference type="KEGG" id="pcam:HNE05_09505"/>
<keyword evidence="5" id="KW-1185">Reference proteome</keyword>
<dbReference type="GO" id="GO:0019867">
    <property type="term" value="C:outer membrane"/>
    <property type="evidence" value="ECO:0007669"/>
    <property type="project" value="InterPro"/>
</dbReference>
<dbReference type="AlphaFoldDB" id="A0A6M8FBL9"/>
<proteinExistence type="predicted"/>